<accession>A0A7S0ZDA7</accession>
<protein>
    <submittedName>
        <fullName evidence="1">Uncharacterized protein</fullName>
    </submittedName>
</protein>
<dbReference type="EMBL" id="HBFP01003735">
    <property type="protein sequence ID" value="CAD8818250.1"/>
    <property type="molecule type" value="Transcribed_RNA"/>
</dbReference>
<gene>
    <name evidence="1" type="ORF">TOLI1172_LOCUS2639</name>
</gene>
<dbReference type="AlphaFoldDB" id="A0A7S0ZDA7"/>
<name>A0A7S0ZDA7_9RHOD</name>
<evidence type="ECO:0000313" key="1">
    <source>
        <dbReference type="EMBL" id="CAD8818250.1"/>
    </source>
</evidence>
<sequence length="105" mass="11960">MSRRVQHTRFLLVNHTGDFYCCWVFLLLFRDQVDASVRLEVEDLLGSLGAVDLCHCAVYFGSRVSHFGMSRLEIAPLRRIFRNPQAKCRTKLDAHVGSATKCACK</sequence>
<organism evidence="1">
    <name type="scientific">Timspurckia oligopyrenoides</name>
    <dbReference type="NCBI Taxonomy" id="708627"/>
    <lineage>
        <taxon>Eukaryota</taxon>
        <taxon>Rhodophyta</taxon>
        <taxon>Bangiophyceae</taxon>
        <taxon>Porphyridiales</taxon>
        <taxon>Porphyridiaceae</taxon>
        <taxon>Timspurckia</taxon>
    </lineage>
</organism>
<proteinExistence type="predicted"/>
<reference evidence="1" key="1">
    <citation type="submission" date="2021-01" db="EMBL/GenBank/DDBJ databases">
        <authorList>
            <person name="Corre E."/>
            <person name="Pelletier E."/>
            <person name="Niang G."/>
            <person name="Scheremetjew M."/>
            <person name="Finn R."/>
            <person name="Kale V."/>
            <person name="Holt S."/>
            <person name="Cochrane G."/>
            <person name="Meng A."/>
            <person name="Brown T."/>
            <person name="Cohen L."/>
        </authorList>
    </citation>
    <scope>NUCLEOTIDE SEQUENCE</scope>
    <source>
        <strain evidence="1">CCMP3278</strain>
    </source>
</reference>